<keyword evidence="7" id="KW-0472">Membrane</keyword>
<evidence type="ECO:0000256" key="5">
    <source>
        <dbReference type="ARBA" id="ARBA00022989"/>
    </source>
</evidence>
<organism evidence="10 11">
    <name type="scientific">Streptomyces luteolifulvus</name>
    <dbReference type="NCBI Taxonomy" id="2615112"/>
    <lineage>
        <taxon>Bacteria</taxon>
        <taxon>Bacillati</taxon>
        <taxon>Actinomycetota</taxon>
        <taxon>Actinomycetes</taxon>
        <taxon>Kitasatosporales</taxon>
        <taxon>Streptomycetaceae</taxon>
        <taxon>Streptomyces</taxon>
    </lineage>
</organism>
<accession>A0A6H9UST3</accession>
<dbReference type="AlphaFoldDB" id="A0A6H9UST3"/>
<sequence length="220" mass="22668">MADTVVFGGPTRVAGIGEGLWRVGCSFLIGALPSAHLVAKCASGVDLRAVHPESVSATGAYRAAGLAPFLIVSALDVAKGYVAIRLAGRGRRSPALHAALVVAGHNWSPFLQGAGGRGITPAIGALLCTDWKGAVVILSGPGLGYACRETGLGSFASQLLLLSVALVSRKRRSALPSVAAVLVPIWAKRILGNELEVHADLPVARYVERLLYDRDSAGTG</sequence>
<evidence type="ECO:0000256" key="3">
    <source>
        <dbReference type="ARBA" id="ARBA00022679"/>
    </source>
</evidence>
<dbReference type="GO" id="GO:0005886">
    <property type="term" value="C:plasma membrane"/>
    <property type="evidence" value="ECO:0007669"/>
    <property type="project" value="InterPro"/>
</dbReference>
<name>A0A6H9UST3_9ACTN</name>
<keyword evidence="3 10" id="KW-0808">Transferase</keyword>
<reference evidence="10 11" key="1">
    <citation type="submission" date="2019-09" db="EMBL/GenBank/DDBJ databases">
        <title>Screening of Novel Bioactive Compounds from Soil-Associated.</title>
        <authorList>
            <person name="Zhao S."/>
        </authorList>
    </citation>
    <scope>NUCLEOTIDE SEQUENCE [LARGE SCALE GENOMIC DNA]</scope>
    <source>
        <strain evidence="10 11">HIT-DPA4</strain>
    </source>
</reference>
<keyword evidence="6" id="KW-0443">Lipid metabolism</keyword>
<keyword evidence="9" id="KW-1208">Phospholipid metabolism</keyword>
<dbReference type="GO" id="GO:0043772">
    <property type="term" value="F:acyl-phosphate glycerol-3-phosphate acyltransferase activity"/>
    <property type="evidence" value="ECO:0007669"/>
    <property type="project" value="InterPro"/>
</dbReference>
<keyword evidence="8" id="KW-0594">Phospholipid biosynthesis</keyword>
<proteinExistence type="predicted"/>
<evidence type="ECO:0000256" key="4">
    <source>
        <dbReference type="ARBA" id="ARBA00022692"/>
    </source>
</evidence>
<comment type="caution">
    <text evidence="10">The sequence shown here is derived from an EMBL/GenBank/DDBJ whole genome shotgun (WGS) entry which is preliminary data.</text>
</comment>
<protein>
    <submittedName>
        <fullName evidence="10">Glycerol-3-phosphate acyltransferase</fullName>
    </submittedName>
</protein>
<evidence type="ECO:0000256" key="2">
    <source>
        <dbReference type="ARBA" id="ARBA00022516"/>
    </source>
</evidence>
<keyword evidence="1" id="KW-1003">Cell membrane</keyword>
<evidence type="ECO:0000256" key="6">
    <source>
        <dbReference type="ARBA" id="ARBA00023098"/>
    </source>
</evidence>
<dbReference type="InterPro" id="IPR003811">
    <property type="entry name" value="G3P_acylTferase_PlsY"/>
</dbReference>
<evidence type="ECO:0000256" key="7">
    <source>
        <dbReference type="ARBA" id="ARBA00023136"/>
    </source>
</evidence>
<dbReference type="PANTHER" id="PTHR30309">
    <property type="entry name" value="INNER MEMBRANE PROTEIN YGIH"/>
    <property type="match status" value="1"/>
</dbReference>
<dbReference type="RefSeq" id="WP_150956080.1">
    <property type="nucleotide sequence ID" value="NZ_VZRB01000036.1"/>
</dbReference>
<evidence type="ECO:0000256" key="8">
    <source>
        <dbReference type="ARBA" id="ARBA00023209"/>
    </source>
</evidence>
<dbReference type="SMART" id="SM01207">
    <property type="entry name" value="G3P_acyltransf"/>
    <property type="match status" value="1"/>
</dbReference>
<evidence type="ECO:0000256" key="1">
    <source>
        <dbReference type="ARBA" id="ARBA00022475"/>
    </source>
</evidence>
<evidence type="ECO:0000313" key="11">
    <source>
        <dbReference type="Proteomes" id="UP000442707"/>
    </source>
</evidence>
<evidence type="ECO:0000256" key="9">
    <source>
        <dbReference type="ARBA" id="ARBA00023264"/>
    </source>
</evidence>
<dbReference type="PANTHER" id="PTHR30309:SF0">
    <property type="entry name" value="GLYCEROL-3-PHOSPHATE ACYLTRANSFERASE-RELATED"/>
    <property type="match status" value="1"/>
</dbReference>
<evidence type="ECO:0000313" key="10">
    <source>
        <dbReference type="EMBL" id="KAB1140897.1"/>
    </source>
</evidence>
<keyword evidence="5" id="KW-1133">Transmembrane helix</keyword>
<keyword evidence="10" id="KW-0012">Acyltransferase</keyword>
<keyword evidence="4" id="KW-0812">Transmembrane</keyword>
<dbReference type="EMBL" id="VZRB01000036">
    <property type="protein sequence ID" value="KAB1140897.1"/>
    <property type="molecule type" value="Genomic_DNA"/>
</dbReference>
<dbReference type="Proteomes" id="UP000442707">
    <property type="component" value="Unassembled WGS sequence"/>
</dbReference>
<dbReference type="Pfam" id="PF02660">
    <property type="entry name" value="G3P_acyltransf"/>
    <property type="match status" value="1"/>
</dbReference>
<keyword evidence="2" id="KW-0444">Lipid biosynthesis</keyword>
<dbReference type="GO" id="GO:0008654">
    <property type="term" value="P:phospholipid biosynthetic process"/>
    <property type="evidence" value="ECO:0007669"/>
    <property type="project" value="UniProtKB-KW"/>
</dbReference>
<gene>
    <name evidence="10" type="ORF">F7R91_34160</name>
</gene>
<keyword evidence="11" id="KW-1185">Reference proteome</keyword>